<proteinExistence type="predicted"/>
<feature type="domain" description="DUF1540" evidence="1">
    <location>
        <begin position="13"/>
        <end position="44"/>
    </location>
</feature>
<evidence type="ECO:0000313" key="2">
    <source>
        <dbReference type="EMBL" id="MFC3688222.1"/>
    </source>
</evidence>
<accession>A0ABV7WH85</accession>
<organism evidence="2 3">
    <name type="scientific">Aquipuribacter hungaricus</name>
    <dbReference type="NCBI Taxonomy" id="545624"/>
    <lineage>
        <taxon>Bacteria</taxon>
        <taxon>Bacillati</taxon>
        <taxon>Actinomycetota</taxon>
        <taxon>Actinomycetes</taxon>
        <taxon>Micrococcales</taxon>
        <taxon>Intrasporangiaceae</taxon>
        <taxon>Aquipuribacter</taxon>
    </lineage>
</organism>
<evidence type="ECO:0000259" key="1">
    <source>
        <dbReference type="Pfam" id="PF07561"/>
    </source>
</evidence>
<gene>
    <name evidence="2" type="ORF">ACFOLH_07695</name>
</gene>
<dbReference type="RefSeq" id="WP_340293692.1">
    <property type="nucleotide sequence ID" value="NZ_JBBEOI010000118.1"/>
</dbReference>
<keyword evidence="3" id="KW-1185">Reference proteome</keyword>
<comment type="caution">
    <text evidence="2">The sequence shown here is derived from an EMBL/GenBank/DDBJ whole genome shotgun (WGS) entry which is preliminary data.</text>
</comment>
<name>A0ABV7WH85_9MICO</name>
<evidence type="ECO:0000313" key="3">
    <source>
        <dbReference type="Proteomes" id="UP001595685"/>
    </source>
</evidence>
<feature type="domain" description="DUF1540" evidence="1">
    <location>
        <begin position="63"/>
        <end position="95"/>
    </location>
</feature>
<reference evidence="3" key="1">
    <citation type="journal article" date="2019" name="Int. J. Syst. Evol. Microbiol.">
        <title>The Global Catalogue of Microorganisms (GCM) 10K type strain sequencing project: providing services to taxonomists for standard genome sequencing and annotation.</title>
        <authorList>
            <consortium name="The Broad Institute Genomics Platform"/>
            <consortium name="The Broad Institute Genome Sequencing Center for Infectious Disease"/>
            <person name="Wu L."/>
            <person name="Ma J."/>
        </authorList>
    </citation>
    <scope>NUCLEOTIDE SEQUENCE [LARGE SCALE GENOMIC DNA]</scope>
    <source>
        <strain evidence="3">NCAIM B.02333</strain>
    </source>
</reference>
<dbReference type="Pfam" id="PF07561">
    <property type="entry name" value="DUF1540"/>
    <property type="match status" value="2"/>
</dbReference>
<protein>
    <submittedName>
        <fullName evidence="2">DUF1540 domain-containing protein</fullName>
    </submittedName>
</protein>
<dbReference type="InterPro" id="IPR011437">
    <property type="entry name" value="DUF1540"/>
</dbReference>
<dbReference type="EMBL" id="JBHRWW010000004">
    <property type="protein sequence ID" value="MFC3688222.1"/>
    <property type="molecule type" value="Genomic_DNA"/>
</dbReference>
<sequence>MPVGAALPLVHSCEASMCAYNGGHACHAAAITVGNSGSAACETFLGAEVRGGTDDAHAAVGACHESSCVHNERLECSAPAIDVDTSAGHAVCLTFARA</sequence>
<dbReference type="Proteomes" id="UP001595685">
    <property type="component" value="Unassembled WGS sequence"/>
</dbReference>